<comment type="caution">
    <text evidence="3">The sequence shown here is derived from an EMBL/GenBank/DDBJ whole genome shotgun (WGS) entry which is preliminary data.</text>
</comment>
<protein>
    <recommendedName>
        <fullName evidence="2">Aminoglycoside phosphotransferase domain-containing protein</fullName>
    </recommendedName>
</protein>
<evidence type="ECO:0000313" key="3">
    <source>
        <dbReference type="EMBL" id="PPR05610.1"/>
    </source>
</evidence>
<accession>A0A409YRH6</accession>
<dbReference type="PANTHER" id="PTHR21310">
    <property type="entry name" value="AMINOGLYCOSIDE PHOSPHOTRANSFERASE-RELATED-RELATED"/>
    <property type="match status" value="1"/>
</dbReference>
<gene>
    <name evidence="3" type="ORF">CVT26_009132</name>
</gene>
<proteinExistence type="predicted"/>
<name>A0A409YRH6_9AGAR</name>
<evidence type="ECO:0000259" key="2">
    <source>
        <dbReference type="Pfam" id="PF01636"/>
    </source>
</evidence>
<dbReference type="InterPro" id="IPR002575">
    <property type="entry name" value="Aminoglycoside_PTrfase"/>
</dbReference>
<dbReference type="InterPro" id="IPR011009">
    <property type="entry name" value="Kinase-like_dom_sf"/>
</dbReference>
<organism evidence="3 4">
    <name type="scientific">Gymnopilus dilepis</name>
    <dbReference type="NCBI Taxonomy" id="231916"/>
    <lineage>
        <taxon>Eukaryota</taxon>
        <taxon>Fungi</taxon>
        <taxon>Dikarya</taxon>
        <taxon>Basidiomycota</taxon>
        <taxon>Agaricomycotina</taxon>
        <taxon>Agaricomycetes</taxon>
        <taxon>Agaricomycetidae</taxon>
        <taxon>Agaricales</taxon>
        <taxon>Agaricineae</taxon>
        <taxon>Hymenogastraceae</taxon>
        <taxon>Gymnopilus</taxon>
    </lineage>
</organism>
<evidence type="ECO:0000256" key="1">
    <source>
        <dbReference type="SAM" id="MobiDB-lite"/>
    </source>
</evidence>
<dbReference type="AlphaFoldDB" id="A0A409YRH6"/>
<dbReference type="PANTHER" id="PTHR21310:SF51">
    <property type="entry name" value="AMINOGLYCOSIDE PHOSPHOTRANSFERASE DOMAIN-CONTAINING PROTEIN"/>
    <property type="match status" value="1"/>
</dbReference>
<dbReference type="InterPro" id="IPR051678">
    <property type="entry name" value="AGP_Transferase"/>
</dbReference>
<dbReference type="Gene3D" id="3.90.1200.10">
    <property type="match status" value="1"/>
</dbReference>
<dbReference type="Pfam" id="PF01636">
    <property type="entry name" value="APH"/>
    <property type="match status" value="1"/>
</dbReference>
<dbReference type="OrthoDB" id="10003767at2759"/>
<feature type="domain" description="Aminoglycoside phosphotransferase" evidence="2">
    <location>
        <begin position="57"/>
        <end position="290"/>
    </location>
</feature>
<reference evidence="3 4" key="1">
    <citation type="journal article" date="2018" name="Evol. Lett.">
        <title>Horizontal gene cluster transfer increased hallucinogenic mushroom diversity.</title>
        <authorList>
            <person name="Reynolds H.T."/>
            <person name="Vijayakumar V."/>
            <person name="Gluck-Thaler E."/>
            <person name="Korotkin H.B."/>
            <person name="Matheny P.B."/>
            <person name="Slot J.C."/>
        </authorList>
    </citation>
    <scope>NUCLEOTIDE SEQUENCE [LARGE SCALE GENOMIC DNA]</scope>
    <source>
        <strain evidence="3 4">SRW20</strain>
    </source>
</reference>
<dbReference type="InParanoid" id="A0A409YRH6"/>
<evidence type="ECO:0000313" key="4">
    <source>
        <dbReference type="Proteomes" id="UP000284706"/>
    </source>
</evidence>
<dbReference type="Proteomes" id="UP000284706">
    <property type="component" value="Unassembled WGS sequence"/>
</dbReference>
<sequence length="438" mass="49534">MAHNDGVSDASSRPASPYPAFVESMDLQIITTLASVARQRLTSLNVQCTVDPNPKIGAFNAVWFINFSDGMHWVLRTPLIDWSPILEKRLHSDMIAMKLIQSRTEIPIPAIHDFSYARENALGRPYTLMDRAKGTQLCKVWFDPIWFTEKRRMNVFRSLVSCMSQLRTIEFDKIGSVDYDSESCRHFIGPLLPSLDHIAEGETTSTGPYDTVHAYLFDQISRQIRSAPTEDHKVSLALLRMFAGSLPDESLDSPPFVLSMPDFNYQNIFVDEDGEVTALIDWDGIMVGPRQGGYARYPSWITRDWDPLMYGYPDSDDPPSKDEVFDESSQRLGAPESSEIKQIPPREVLEEDSPSTLQSYRDEYLSAVTAIDPESAFYTRNSHIFEAVEIAVFSPYSRGHILDRLARHVFGMEAGIGDLSCWGLEQGIRAGDWLKQLD</sequence>
<dbReference type="SUPFAM" id="SSF56112">
    <property type="entry name" value="Protein kinase-like (PK-like)"/>
    <property type="match status" value="1"/>
</dbReference>
<feature type="region of interest" description="Disordered" evidence="1">
    <location>
        <begin position="311"/>
        <end position="341"/>
    </location>
</feature>
<dbReference type="STRING" id="231916.A0A409YRH6"/>
<dbReference type="EMBL" id="NHYE01000456">
    <property type="protein sequence ID" value="PPR05610.1"/>
    <property type="molecule type" value="Genomic_DNA"/>
</dbReference>
<keyword evidence="4" id="KW-1185">Reference proteome</keyword>